<evidence type="ECO:0000313" key="9">
    <source>
        <dbReference type="Proteomes" id="UP000234239"/>
    </source>
</evidence>
<accession>A0A0X8FC73</accession>
<dbReference type="CDD" id="cd02869">
    <property type="entry name" value="PseudoU_synth_RluA_like"/>
    <property type="match status" value="1"/>
</dbReference>
<dbReference type="GO" id="GO:0140098">
    <property type="term" value="F:catalytic activity, acting on RNA"/>
    <property type="evidence" value="ECO:0007669"/>
    <property type="project" value="UniProtKB-ARBA"/>
</dbReference>
<evidence type="ECO:0000313" key="7">
    <source>
        <dbReference type="EMBL" id="PKZ23429.1"/>
    </source>
</evidence>
<dbReference type="InterPro" id="IPR006145">
    <property type="entry name" value="PsdUridine_synth_RsuA/RluA"/>
</dbReference>
<dbReference type="GO" id="GO:0000455">
    <property type="term" value="P:enzyme-directed rRNA pseudouridine synthesis"/>
    <property type="evidence" value="ECO:0007669"/>
    <property type="project" value="TreeGrafter"/>
</dbReference>
<dbReference type="AlphaFoldDB" id="A0A0X8FC73"/>
<dbReference type="PANTHER" id="PTHR21600:SF35">
    <property type="entry name" value="PSEUDOURIDINE SYNTHASE"/>
    <property type="match status" value="1"/>
</dbReference>
<dbReference type="GeneID" id="92903874"/>
<evidence type="ECO:0000313" key="6">
    <source>
        <dbReference type="EMBL" id="AMB94575.1"/>
    </source>
</evidence>
<dbReference type="NCBIfam" id="TIGR00005">
    <property type="entry name" value="rluA_subfam"/>
    <property type="match status" value="1"/>
</dbReference>
<dbReference type="GO" id="GO:0009982">
    <property type="term" value="F:pseudouridine synthase activity"/>
    <property type="evidence" value="ECO:0007669"/>
    <property type="project" value="InterPro"/>
</dbReference>
<dbReference type="SUPFAM" id="SSF55120">
    <property type="entry name" value="Pseudouridine synthase"/>
    <property type="match status" value="1"/>
</dbReference>
<comment type="similarity">
    <text evidence="2 4">Belongs to the pseudouridine synthase RluA family.</text>
</comment>
<dbReference type="GO" id="GO:0003723">
    <property type="term" value="F:RNA binding"/>
    <property type="evidence" value="ECO:0007669"/>
    <property type="project" value="InterPro"/>
</dbReference>
<dbReference type="RefSeq" id="WP_067975562.1">
    <property type="nucleotide sequence ID" value="NZ_CAJHKM010000002.1"/>
</dbReference>
<dbReference type="EMBL" id="PKGY01000001">
    <property type="protein sequence ID" value="PKZ23429.1"/>
    <property type="molecule type" value="Genomic_DNA"/>
</dbReference>
<reference evidence="6 8" key="1">
    <citation type="journal article" date="2016" name="Genome Announc.">
        <title>Complete Genome Sequences of Aerococcus christensenii CCUG 28831T, Aerococcus sanguinicola CCUG 43001T, Aerococcus urinae CCUG 36881T, Aerococcus urinaeequi CCUG 28094T, Aerococcus urinaehominis CCUG 42038 BT, and Aerococcus viridans CCUG 4311T.</title>
        <authorList>
            <person name="Carkaci D."/>
            <person name="Dargis R."/>
            <person name="Nielsen X.C."/>
            <person name="Skovgaard O."/>
            <person name="Fuursted K."/>
            <person name="Christensen J.J."/>
        </authorList>
    </citation>
    <scope>NUCLEOTIDE SEQUENCE [LARGE SCALE GENOMIC DNA]</scope>
    <source>
        <strain evidence="6 8">CCUG43001</strain>
    </source>
</reference>
<keyword evidence="4" id="KW-0413">Isomerase</keyword>
<dbReference type="PROSITE" id="PS01129">
    <property type="entry name" value="PSI_RLU"/>
    <property type="match status" value="1"/>
</dbReference>
<comment type="function">
    <text evidence="4">Responsible for synthesis of pseudouridine from uracil.</text>
</comment>
<feature type="active site" evidence="3">
    <location>
        <position position="133"/>
    </location>
</feature>
<dbReference type="EC" id="5.4.99.-" evidence="4"/>
<dbReference type="KEGG" id="asan:AWM72_07325"/>
<evidence type="ECO:0000259" key="5">
    <source>
        <dbReference type="Pfam" id="PF00849"/>
    </source>
</evidence>
<dbReference type="EMBL" id="CP014160">
    <property type="protein sequence ID" value="AMB94575.1"/>
    <property type="molecule type" value="Genomic_DNA"/>
</dbReference>
<reference evidence="8" key="2">
    <citation type="submission" date="2016-01" db="EMBL/GenBank/DDBJ databases">
        <title>Six Aerococcus type strain genome sequencing and assembly using PacBio and Illumina Hiseq.</title>
        <authorList>
            <person name="Carkaci D."/>
            <person name="Dargis R."/>
            <person name="Nielsen X.C."/>
            <person name="Skovgaard O."/>
            <person name="Fuursted K."/>
            <person name="Christensen J.J."/>
        </authorList>
    </citation>
    <scope>NUCLEOTIDE SEQUENCE [LARGE SCALE GENOMIC DNA]</scope>
    <source>
        <strain evidence="8">CCUG43001</strain>
    </source>
</reference>
<dbReference type="InterPro" id="IPR006224">
    <property type="entry name" value="PsdUridine_synth_RluA-like_CS"/>
</dbReference>
<evidence type="ECO:0000256" key="3">
    <source>
        <dbReference type="PIRSR" id="PIRSR606225-1"/>
    </source>
</evidence>
<dbReference type="InterPro" id="IPR050188">
    <property type="entry name" value="RluA_PseudoU_synthase"/>
</dbReference>
<organism evidence="6 8">
    <name type="scientific">Aerococcus sanguinicola</name>
    <dbReference type="NCBI Taxonomy" id="119206"/>
    <lineage>
        <taxon>Bacteria</taxon>
        <taxon>Bacillati</taxon>
        <taxon>Bacillota</taxon>
        <taxon>Bacilli</taxon>
        <taxon>Lactobacillales</taxon>
        <taxon>Aerococcaceae</taxon>
        <taxon>Aerococcus</taxon>
    </lineage>
</organism>
<name>A0A0X8FC73_9LACT</name>
<dbReference type="InterPro" id="IPR020103">
    <property type="entry name" value="PsdUridine_synth_cat_dom_sf"/>
</dbReference>
<evidence type="ECO:0000256" key="2">
    <source>
        <dbReference type="ARBA" id="ARBA00010876"/>
    </source>
</evidence>
<dbReference type="PANTHER" id="PTHR21600">
    <property type="entry name" value="MITOCHONDRIAL RNA PSEUDOURIDINE SYNTHASE"/>
    <property type="match status" value="1"/>
</dbReference>
<gene>
    <name evidence="6" type="ORF">AWM72_07325</name>
    <name evidence="7" type="ORF">CYJ28_02430</name>
</gene>
<dbReference type="Proteomes" id="UP000069912">
    <property type="component" value="Chromosome"/>
</dbReference>
<dbReference type="Pfam" id="PF00849">
    <property type="entry name" value="PseudoU_synth_2"/>
    <property type="match status" value="1"/>
</dbReference>
<dbReference type="Proteomes" id="UP000234239">
    <property type="component" value="Unassembled WGS sequence"/>
</dbReference>
<sequence>MLSFEWTVHQDMYVRTFLRGKGISRRLLARIKYHGGEVLLNDEPRYVGTQAVVGDRIKVLIPDEGKQEEIEGLPGPLDILFEDDHYLAVNKPAYYTSIPSFHNPQGSMANILKAYYQAQNYDNQVIHVVTRLDRDTSGVMLFAKHQFAHSLLDQSLRQGGIDKRYWAFTPDPLQPKDQGFIEAAIGRKPGSIIERRVDPDGKPALTEYQLLRETAAGYLYGVRLHTGRTHQIRVHFAHAGAPLYGDSLYGGEMAAGLDRQALHCRSLSFDHPLTGDHLQIIAPLADELSDWQTRYFEAQEKECENGR</sequence>
<feature type="domain" description="Pseudouridine synthase RsuA/RluA-like" evidence="5">
    <location>
        <begin position="85"/>
        <end position="238"/>
    </location>
</feature>
<keyword evidence="8" id="KW-1185">Reference proteome</keyword>
<evidence type="ECO:0000256" key="1">
    <source>
        <dbReference type="ARBA" id="ARBA00000073"/>
    </source>
</evidence>
<dbReference type="OrthoDB" id="9807829at2"/>
<protein>
    <recommendedName>
        <fullName evidence="4">Pseudouridine synthase</fullName>
        <ecNumber evidence="4">5.4.99.-</ecNumber>
    </recommendedName>
</protein>
<comment type="catalytic activity">
    <reaction evidence="1 4">
        <text>a uridine in RNA = a pseudouridine in RNA</text>
        <dbReference type="Rhea" id="RHEA:48348"/>
        <dbReference type="Rhea" id="RHEA-COMP:12068"/>
        <dbReference type="Rhea" id="RHEA-COMP:12069"/>
        <dbReference type="ChEBI" id="CHEBI:65314"/>
        <dbReference type="ChEBI" id="CHEBI:65315"/>
    </reaction>
</comment>
<dbReference type="InterPro" id="IPR006225">
    <property type="entry name" value="PsdUridine_synth_RluC/D"/>
</dbReference>
<proteinExistence type="inferred from homology"/>
<reference evidence="7 9" key="3">
    <citation type="submission" date="2017-12" db="EMBL/GenBank/DDBJ databases">
        <title>Phylogenetic diversity of female urinary microbiome.</title>
        <authorList>
            <person name="Thomas-White K."/>
            <person name="Wolfe A.J."/>
        </authorList>
    </citation>
    <scope>NUCLEOTIDE SEQUENCE [LARGE SCALE GENOMIC DNA]</scope>
    <source>
        <strain evidence="7 9">UMB0139</strain>
    </source>
</reference>
<evidence type="ECO:0000313" key="8">
    <source>
        <dbReference type="Proteomes" id="UP000069912"/>
    </source>
</evidence>
<evidence type="ECO:0000256" key="4">
    <source>
        <dbReference type="RuleBase" id="RU362028"/>
    </source>
</evidence>
<dbReference type="Gene3D" id="3.30.2350.10">
    <property type="entry name" value="Pseudouridine synthase"/>
    <property type="match status" value="1"/>
</dbReference>